<accession>A0A6J4GXA9</accession>
<dbReference type="AlphaFoldDB" id="A0A6J4GXA9"/>
<dbReference type="RefSeq" id="WP_173973158.1">
    <property type="nucleotide sequence ID" value="NZ_CADCSU010000190.1"/>
</dbReference>
<protein>
    <submittedName>
        <fullName evidence="1">Uncharacterized protein</fullName>
    </submittedName>
</protein>
<name>A0A6J4GXA9_9FLAO</name>
<keyword evidence="2" id="KW-1185">Reference proteome</keyword>
<dbReference type="Proteomes" id="UP000479938">
    <property type="component" value="Unassembled WGS sequence"/>
</dbReference>
<evidence type="ECO:0000313" key="1">
    <source>
        <dbReference type="EMBL" id="CAA9203515.1"/>
    </source>
</evidence>
<reference evidence="1 2" key="1">
    <citation type="submission" date="2020-02" db="EMBL/GenBank/DDBJ databases">
        <authorList>
            <person name="Criscuolo A."/>
        </authorList>
    </citation>
    <scope>NUCLEOTIDE SEQUENCE [LARGE SCALE GENOMIC DNA]</scope>
    <source>
        <strain evidence="1">CIP105534</strain>
    </source>
</reference>
<dbReference type="InterPro" id="IPR046219">
    <property type="entry name" value="DUF6252"/>
</dbReference>
<evidence type="ECO:0000313" key="2">
    <source>
        <dbReference type="Proteomes" id="UP000479938"/>
    </source>
</evidence>
<dbReference type="EMBL" id="CADCSU010000190">
    <property type="protein sequence ID" value="CAA9203515.1"/>
    <property type="molecule type" value="Genomic_DNA"/>
</dbReference>
<gene>
    <name evidence="1" type="ORF">FLA105534_04695</name>
</gene>
<sequence>MENFKRICLVVLALVLFTNCSSDDKEDNNSDNDTTPRMTLKINDIDYRESVGEAFGEAIHTLSWDKKENFNGTFSYSIYGFIEGTNKHDYIEVISFDLGQNIQTNQVFDSNNKNFSAYVLFLNKRFDFEDGVATGQLKITYFDGKTMSGEFSFNKLRSDYVSMPFINITKGVFTHIPINSEL</sequence>
<proteinExistence type="predicted"/>
<organism evidence="1 2">
    <name type="scientific">Flavobacterium bizetiae</name>
    <dbReference type="NCBI Taxonomy" id="2704140"/>
    <lineage>
        <taxon>Bacteria</taxon>
        <taxon>Pseudomonadati</taxon>
        <taxon>Bacteroidota</taxon>
        <taxon>Flavobacteriia</taxon>
        <taxon>Flavobacteriales</taxon>
        <taxon>Flavobacteriaceae</taxon>
        <taxon>Flavobacterium</taxon>
    </lineage>
</organism>
<dbReference type="Pfam" id="PF19765">
    <property type="entry name" value="DUF6252"/>
    <property type="match status" value="1"/>
</dbReference>